<organism evidence="1">
    <name type="scientific">viral metagenome</name>
    <dbReference type="NCBI Taxonomy" id="1070528"/>
    <lineage>
        <taxon>unclassified sequences</taxon>
        <taxon>metagenomes</taxon>
        <taxon>organismal metagenomes</taxon>
    </lineage>
</organism>
<protein>
    <submittedName>
        <fullName evidence="1">Uncharacterized protein</fullName>
    </submittedName>
</protein>
<proteinExistence type="predicted"/>
<sequence length="80" mass="9154">MITISDNLQSFSLDKRGAINLELKLNVTKYGRVWRPIGDALYNYGVSDDEVAEYTVTSEQYTFLQMLNTKPGWEACRDLS</sequence>
<dbReference type="AlphaFoldDB" id="A0A6C0E5E5"/>
<name>A0A6C0E5E5_9ZZZZ</name>
<reference evidence="1" key="1">
    <citation type="journal article" date="2020" name="Nature">
        <title>Giant virus diversity and host interactions through global metagenomics.</title>
        <authorList>
            <person name="Schulz F."/>
            <person name="Roux S."/>
            <person name="Paez-Espino D."/>
            <person name="Jungbluth S."/>
            <person name="Walsh D.A."/>
            <person name="Denef V.J."/>
            <person name="McMahon K.D."/>
            <person name="Konstantinidis K.T."/>
            <person name="Eloe-Fadrosh E.A."/>
            <person name="Kyrpides N.C."/>
            <person name="Woyke T."/>
        </authorList>
    </citation>
    <scope>NUCLEOTIDE SEQUENCE</scope>
    <source>
        <strain evidence="1">GVMAG-M-3300023179-138</strain>
    </source>
</reference>
<accession>A0A6C0E5E5</accession>
<evidence type="ECO:0000313" key="1">
    <source>
        <dbReference type="EMBL" id="QHT24397.1"/>
    </source>
</evidence>
<dbReference type="EMBL" id="MN739744">
    <property type="protein sequence ID" value="QHT24397.1"/>
    <property type="molecule type" value="Genomic_DNA"/>
</dbReference>